<feature type="domain" description="FAD-binding" evidence="6">
    <location>
        <begin position="65"/>
        <end position="330"/>
    </location>
</feature>
<evidence type="ECO:0000256" key="5">
    <source>
        <dbReference type="SAM" id="MobiDB-lite"/>
    </source>
</evidence>
<reference evidence="7" key="2">
    <citation type="journal article" date="2022" name="Microbiol. Resour. Announc.">
        <title>Whole-Genome Sequence of Entomortierella parvispora E1425, a Mucoromycotan Fungus Associated with Burkholderiaceae-Related Endosymbiotic Bacteria.</title>
        <authorList>
            <person name="Herlambang A."/>
            <person name="Guo Y."/>
            <person name="Takashima Y."/>
            <person name="Narisawa K."/>
            <person name="Ohta H."/>
            <person name="Nishizawa T."/>
        </authorList>
    </citation>
    <scope>NUCLEOTIDE SEQUENCE</scope>
    <source>
        <strain evidence="7">E1425</strain>
    </source>
</reference>
<comment type="similarity">
    <text evidence="1">Belongs to the paxM FAD-dependent monooxygenase family.</text>
</comment>
<organism evidence="7 8">
    <name type="scientific">Entomortierella parvispora</name>
    <dbReference type="NCBI Taxonomy" id="205924"/>
    <lineage>
        <taxon>Eukaryota</taxon>
        <taxon>Fungi</taxon>
        <taxon>Fungi incertae sedis</taxon>
        <taxon>Mucoromycota</taxon>
        <taxon>Mortierellomycotina</taxon>
        <taxon>Mortierellomycetes</taxon>
        <taxon>Mortierellales</taxon>
        <taxon>Mortierellaceae</taxon>
        <taxon>Entomortierella</taxon>
    </lineage>
</organism>
<dbReference type="InterPro" id="IPR050562">
    <property type="entry name" value="FAD_mOase_fung"/>
</dbReference>
<evidence type="ECO:0000313" key="7">
    <source>
        <dbReference type="EMBL" id="GJJ70276.1"/>
    </source>
</evidence>
<reference evidence="7" key="1">
    <citation type="submission" date="2021-11" db="EMBL/GenBank/DDBJ databases">
        <authorList>
            <person name="Herlambang A."/>
            <person name="Guo Y."/>
            <person name="Takashima Y."/>
            <person name="Nishizawa T."/>
        </authorList>
    </citation>
    <scope>NUCLEOTIDE SEQUENCE</scope>
    <source>
        <strain evidence="7">E1425</strain>
    </source>
</reference>
<dbReference type="Gene3D" id="3.50.50.60">
    <property type="entry name" value="FAD/NAD(P)-binding domain"/>
    <property type="match status" value="2"/>
</dbReference>
<dbReference type="InterPro" id="IPR036188">
    <property type="entry name" value="FAD/NAD-bd_sf"/>
</dbReference>
<evidence type="ECO:0000259" key="6">
    <source>
        <dbReference type="Pfam" id="PF01494"/>
    </source>
</evidence>
<dbReference type="GO" id="GO:0071949">
    <property type="term" value="F:FAD binding"/>
    <property type="evidence" value="ECO:0007669"/>
    <property type="project" value="InterPro"/>
</dbReference>
<evidence type="ECO:0000256" key="4">
    <source>
        <dbReference type="ARBA" id="ARBA00023002"/>
    </source>
</evidence>
<comment type="caution">
    <text evidence="7">The sequence shown here is derived from an EMBL/GenBank/DDBJ whole genome shotgun (WGS) entry which is preliminary data.</text>
</comment>
<keyword evidence="4" id="KW-0560">Oxidoreductase</keyword>
<proteinExistence type="inferred from homology"/>
<gene>
    <name evidence="7" type="ORF">EMPS_02625</name>
</gene>
<protein>
    <recommendedName>
        <fullName evidence="6">FAD-binding domain-containing protein</fullName>
    </recommendedName>
</protein>
<sequence length="548" mass="61033">MPMSQRQRGRQSVSNSSSSSTNLYPELKPLPQAHAPLSCRDPSQAVPFDMSILTISHRKEVSSIKALIVGGGIAGLSLAVMMDLAGIEYEILERTTGDEPSMGSALALGPPVLRLLEQMGLLENIKRVSKEVSGMTVVDSEARKLGRLEGMDPSRYGYPYRIMTRSAFLKVLLDRIPEGNIHRGKTVIETHQNPNGVFCRCSDGRTYYGDIIVGADGAQSLTRERMFMQLKEQGKLPDVDMEPSIYEHVTITGVSEKLDPKLYPSVQDDKAEFRVIYSKDMPYSFWYLPVVDDQVAWGISCHVATPKQQFHSYSEKPGMPVSISGSSPVGVVDPAMFPAPLNRSASSTRIANDWHTPAPDFEEKYKDLLDARCAMGSGTVRDFVKATPRSRISGVDLEERLYKTWYSGRIVLIGDACHQDLIVGGQGGIQSLLDGVCLVNLLYDMEYNTPDEIVRAFKKYHAKRSTVAKSSIGETNSMDKIFHGQGFYAGMMRKLLFSTVWTFNMNNDRFNCNRPQLSFLPFVEDRATSKANKQKVSTRLVRNKILTP</sequence>
<keyword evidence="8" id="KW-1185">Reference proteome</keyword>
<keyword evidence="2" id="KW-0285">Flavoprotein</keyword>
<dbReference type="SUPFAM" id="SSF51905">
    <property type="entry name" value="FAD/NAD(P)-binding domain"/>
    <property type="match status" value="1"/>
</dbReference>
<evidence type="ECO:0000313" key="8">
    <source>
        <dbReference type="Proteomes" id="UP000827284"/>
    </source>
</evidence>
<dbReference type="PRINTS" id="PR00420">
    <property type="entry name" value="RNGMNOXGNASE"/>
</dbReference>
<name>A0A9P3H545_9FUNG</name>
<feature type="domain" description="FAD-binding" evidence="6">
    <location>
        <begin position="388"/>
        <end position="470"/>
    </location>
</feature>
<dbReference type="AlphaFoldDB" id="A0A9P3H545"/>
<evidence type="ECO:0000256" key="1">
    <source>
        <dbReference type="ARBA" id="ARBA00007992"/>
    </source>
</evidence>
<dbReference type="EMBL" id="BQFW01000004">
    <property type="protein sequence ID" value="GJJ70276.1"/>
    <property type="molecule type" value="Genomic_DNA"/>
</dbReference>
<dbReference type="OrthoDB" id="655030at2759"/>
<evidence type="ECO:0000256" key="3">
    <source>
        <dbReference type="ARBA" id="ARBA00022827"/>
    </source>
</evidence>
<evidence type="ECO:0000256" key="2">
    <source>
        <dbReference type="ARBA" id="ARBA00022630"/>
    </source>
</evidence>
<dbReference type="PANTHER" id="PTHR47356">
    <property type="entry name" value="FAD-DEPENDENT MONOOXYGENASE ASQG-RELATED"/>
    <property type="match status" value="1"/>
</dbReference>
<accession>A0A9P3H545</accession>
<feature type="compositionally biased region" description="Low complexity" evidence="5">
    <location>
        <begin position="1"/>
        <end position="20"/>
    </location>
</feature>
<dbReference type="PANTHER" id="PTHR47356:SF2">
    <property type="entry name" value="FAD-BINDING DOMAIN-CONTAINING PROTEIN-RELATED"/>
    <property type="match status" value="1"/>
</dbReference>
<dbReference type="Pfam" id="PF01494">
    <property type="entry name" value="FAD_binding_3"/>
    <property type="match status" value="2"/>
</dbReference>
<dbReference type="Proteomes" id="UP000827284">
    <property type="component" value="Unassembled WGS sequence"/>
</dbReference>
<feature type="region of interest" description="Disordered" evidence="5">
    <location>
        <begin position="1"/>
        <end position="27"/>
    </location>
</feature>
<keyword evidence="3" id="KW-0274">FAD</keyword>
<dbReference type="GO" id="GO:0004497">
    <property type="term" value="F:monooxygenase activity"/>
    <property type="evidence" value="ECO:0007669"/>
    <property type="project" value="InterPro"/>
</dbReference>
<dbReference type="InterPro" id="IPR002938">
    <property type="entry name" value="FAD-bd"/>
</dbReference>